<keyword evidence="2" id="KW-1185">Reference proteome</keyword>
<dbReference type="AlphaFoldDB" id="A0A482W2Y3"/>
<dbReference type="EMBL" id="QDEB01034008">
    <property type="protein sequence ID" value="RZC39482.1"/>
    <property type="molecule type" value="Genomic_DNA"/>
</dbReference>
<evidence type="ECO:0000313" key="1">
    <source>
        <dbReference type="EMBL" id="RZC39482.1"/>
    </source>
</evidence>
<proteinExistence type="predicted"/>
<accession>A0A482W2Y3</accession>
<evidence type="ECO:0008006" key="3">
    <source>
        <dbReference type="Google" id="ProtNLM"/>
    </source>
</evidence>
<dbReference type="OrthoDB" id="8010572at2759"/>
<name>A0A482W2Y3_ASBVE</name>
<reference evidence="1 2" key="1">
    <citation type="submission" date="2017-03" db="EMBL/GenBank/DDBJ databases">
        <title>Genome of the blue death feigning beetle - Asbolus verrucosus.</title>
        <authorList>
            <person name="Rider S.D."/>
        </authorList>
    </citation>
    <scope>NUCLEOTIDE SEQUENCE [LARGE SCALE GENOMIC DNA]</scope>
    <source>
        <strain evidence="1">Butters</strain>
        <tissue evidence="1">Head and leg muscle</tissue>
    </source>
</reference>
<dbReference type="PANTHER" id="PTHR47326:SF1">
    <property type="entry name" value="HTH PSQ-TYPE DOMAIN-CONTAINING PROTEIN"/>
    <property type="match status" value="1"/>
</dbReference>
<organism evidence="1 2">
    <name type="scientific">Asbolus verrucosus</name>
    <name type="common">Desert ironclad beetle</name>
    <dbReference type="NCBI Taxonomy" id="1661398"/>
    <lineage>
        <taxon>Eukaryota</taxon>
        <taxon>Metazoa</taxon>
        <taxon>Ecdysozoa</taxon>
        <taxon>Arthropoda</taxon>
        <taxon>Hexapoda</taxon>
        <taxon>Insecta</taxon>
        <taxon>Pterygota</taxon>
        <taxon>Neoptera</taxon>
        <taxon>Endopterygota</taxon>
        <taxon>Coleoptera</taxon>
        <taxon>Polyphaga</taxon>
        <taxon>Cucujiformia</taxon>
        <taxon>Tenebrionidae</taxon>
        <taxon>Pimeliinae</taxon>
        <taxon>Asbolus</taxon>
    </lineage>
</organism>
<dbReference type="PANTHER" id="PTHR47326">
    <property type="entry name" value="TRANSPOSABLE ELEMENT TC3 TRANSPOSASE-LIKE PROTEIN"/>
    <property type="match status" value="1"/>
</dbReference>
<protein>
    <recommendedName>
        <fullName evidence="3">DUF4817 domain-containing protein</fullName>
    </recommendedName>
</protein>
<gene>
    <name evidence="1" type="ORF">BDFB_014618</name>
</gene>
<evidence type="ECO:0000313" key="2">
    <source>
        <dbReference type="Proteomes" id="UP000292052"/>
    </source>
</evidence>
<sequence length="123" mass="14443">MVYMFEQKTFLGKSHFRNGTKFDGVWIYSVQNCTEEFRTEFPDETVSRCIEVFRKSGNVTRKKSSGRPLKRTNETINAVEKIMENKPRTSIHRLAQKIDLSVETCYAILHKDMHVYPYKITSV</sequence>
<dbReference type="Proteomes" id="UP000292052">
    <property type="component" value="Unassembled WGS sequence"/>
</dbReference>
<comment type="caution">
    <text evidence="1">The sequence shown here is derived from an EMBL/GenBank/DDBJ whole genome shotgun (WGS) entry which is preliminary data.</text>
</comment>